<dbReference type="PANTHER" id="PTHR48207:SF3">
    <property type="entry name" value="SUCCINATE--HYDROXYMETHYLGLUTARATE COA-TRANSFERASE"/>
    <property type="match status" value="1"/>
</dbReference>
<evidence type="ECO:0000313" key="2">
    <source>
        <dbReference type="EMBL" id="HGB36373.1"/>
    </source>
</evidence>
<dbReference type="InterPro" id="IPR023606">
    <property type="entry name" value="CoA-Trfase_III_dom_1_sf"/>
</dbReference>
<accession>A0A7V3NTY9</accession>
<dbReference type="AlphaFoldDB" id="A0A7V3NTY9"/>
<dbReference type="InterPro" id="IPR050483">
    <property type="entry name" value="CoA-transferase_III_domain"/>
</dbReference>
<dbReference type="SUPFAM" id="SSF89796">
    <property type="entry name" value="CoA-transferase family III (CaiB/BaiF)"/>
    <property type="match status" value="1"/>
</dbReference>
<keyword evidence="1 2" id="KW-0808">Transferase</keyword>
<proteinExistence type="predicted"/>
<dbReference type="EMBL" id="DTGD01000213">
    <property type="protein sequence ID" value="HGB36373.1"/>
    <property type="molecule type" value="Genomic_DNA"/>
</dbReference>
<dbReference type="GO" id="GO:0008410">
    <property type="term" value="F:CoA-transferase activity"/>
    <property type="evidence" value="ECO:0007669"/>
    <property type="project" value="TreeGrafter"/>
</dbReference>
<evidence type="ECO:0000256" key="1">
    <source>
        <dbReference type="ARBA" id="ARBA00022679"/>
    </source>
</evidence>
<gene>
    <name evidence="2" type="ORF">ENV38_05665</name>
</gene>
<dbReference type="Gene3D" id="3.30.1540.10">
    <property type="entry name" value="formyl-coa transferase, domain 3"/>
    <property type="match status" value="1"/>
</dbReference>
<dbReference type="InterPro" id="IPR044855">
    <property type="entry name" value="CoA-Trfase_III_dom3_sf"/>
</dbReference>
<sequence>MKPLEGVKVLDLSRVLAGPTVGMILGDLGADVIKVERPGVGDETRGWGPPFAGGESAYYMCANKNKRGMTLDLKSEAGREILEKLIKRSDVMILNFLPDVLESLHLTYEEIRKIKPDIIWTSITGFGLTGPKANKPGYDVLIQGISGLMSITGEPDGEPMKVGVAICDVLTALYTVIAIEAALIRRSQTGEGAMIDNSLLESSIASLVNVANNYLIGGIIPKRYGNAHPNIVPYQVFKASDDYIIIGVGNEEQWKRFCKVIEREDLATDPRFETNAKRLENRHILIPIIEEIISKKESKYWLEKLDEAHIPAGPINTVDKAINDEQVVYRKFIQEIDHPTAGKIRLMKNPIHFGDIELDIYRHPPLLGEHTKEILLELGYTEEDYLRFREMGVV</sequence>
<comment type="caution">
    <text evidence="2">The sequence shown here is derived from an EMBL/GenBank/DDBJ whole genome shotgun (WGS) entry which is preliminary data.</text>
</comment>
<dbReference type="PANTHER" id="PTHR48207">
    <property type="entry name" value="SUCCINATE--HYDROXYMETHYLGLUTARATE COA-TRANSFERASE"/>
    <property type="match status" value="1"/>
</dbReference>
<name>A0A7V3NTY9_UNCW3</name>
<organism evidence="2">
    <name type="scientific">candidate division WOR-3 bacterium</name>
    <dbReference type="NCBI Taxonomy" id="2052148"/>
    <lineage>
        <taxon>Bacteria</taxon>
        <taxon>Bacteria division WOR-3</taxon>
    </lineage>
</organism>
<dbReference type="Gene3D" id="3.40.50.10540">
    <property type="entry name" value="Crotonobetainyl-coa:carnitine coa-transferase, domain 1"/>
    <property type="match status" value="1"/>
</dbReference>
<protein>
    <submittedName>
        <fullName evidence="2">CoA transferase</fullName>
    </submittedName>
</protein>
<reference evidence="2" key="1">
    <citation type="journal article" date="2020" name="mSystems">
        <title>Genome- and Community-Level Interaction Insights into Carbon Utilization and Element Cycling Functions of Hydrothermarchaeota in Hydrothermal Sediment.</title>
        <authorList>
            <person name="Zhou Z."/>
            <person name="Liu Y."/>
            <person name="Xu W."/>
            <person name="Pan J."/>
            <person name="Luo Z.H."/>
            <person name="Li M."/>
        </authorList>
    </citation>
    <scope>NUCLEOTIDE SEQUENCE [LARGE SCALE GENOMIC DNA]</scope>
    <source>
        <strain evidence="2">SpSt-754</strain>
    </source>
</reference>
<dbReference type="InterPro" id="IPR003673">
    <property type="entry name" value="CoA-Trfase_fam_III"/>
</dbReference>
<dbReference type="Pfam" id="PF02515">
    <property type="entry name" value="CoA_transf_3"/>
    <property type="match status" value="1"/>
</dbReference>